<accession>A0A8S1JZX9</accession>
<evidence type="ECO:0000256" key="1">
    <source>
        <dbReference type="SAM" id="Phobius"/>
    </source>
</evidence>
<sequence length="140" mass="16250">MNAYALKLQTKVYIIGSLISIAAAYDYLLDVRYINKVYDIKQEINKPVLAISKKVHKIEPKKLKDQLIVMIHPLSQEHIITRVELVEQDKLIHQEQNSLFEMQLPQGTFYGRINEKKLMQNDFGNIQSQSQIIGIPFLLI</sequence>
<dbReference type="AlphaFoldDB" id="A0A8S1JZX9"/>
<organism evidence="2 3">
    <name type="scientific">Paramecium primaurelia</name>
    <dbReference type="NCBI Taxonomy" id="5886"/>
    <lineage>
        <taxon>Eukaryota</taxon>
        <taxon>Sar</taxon>
        <taxon>Alveolata</taxon>
        <taxon>Ciliophora</taxon>
        <taxon>Intramacronucleata</taxon>
        <taxon>Oligohymenophorea</taxon>
        <taxon>Peniculida</taxon>
        <taxon>Parameciidae</taxon>
        <taxon>Paramecium</taxon>
    </lineage>
</organism>
<keyword evidence="1" id="KW-0812">Transmembrane</keyword>
<keyword evidence="1" id="KW-1133">Transmembrane helix</keyword>
<reference evidence="2" key="1">
    <citation type="submission" date="2021-01" db="EMBL/GenBank/DDBJ databases">
        <authorList>
            <consortium name="Genoscope - CEA"/>
            <person name="William W."/>
        </authorList>
    </citation>
    <scope>NUCLEOTIDE SEQUENCE</scope>
</reference>
<keyword evidence="3" id="KW-1185">Reference proteome</keyword>
<comment type="caution">
    <text evidence="2">The sequence shown here is derived from an EMBL/GenBank/DDBJ whole genome shotgun (WGS) entry which is preliminary data.</text>
</comment>
<evidence type="ECO:0000313" key="3">
    <source>
        <dbReference type="Proteomes" id="UP000688137"/>
    </source>
</evidence>
<evidence type="ECO:0000313" key="2">
    <source>
        <dbReference type="EMBL" id="CAD8046330.1"/>
    </source>
</evidence>
<proteinExistence type="predicted"/>
<gene>
    <name evidence="2" type="ORF">PPRIM_AZ9-3.1.T0100298</name>
</gene>
<feature type="transmembrane region" description="Helical" evidence="1">
    <location>
        <begin position="12"/>
        <end position="29"/>
    </location>
</feature>
<dbReference type="OMA" id="LDVRYIN"/>
<protein>
    <submittedName>
        <fullName evidence="2">Uncharacterized protein</fullName>
    </submittedName>
</protein>
<dbReference type="Proteomes" id="UP000688137">
    <property type="component" value="Unassembled WGS sequence"/>
</dbReference>
<name>A0A8S1JZX9_PARPR</name>
<keyword evidence="1" id="KW-0472">Membrane</keyword>
<dbReference type="EMBL" id="CAJJDM010000007">
    <property type="protein sequence ID" value="CAD8046330.1"/>
    <property type="molecule type" value="Genomic_DNA"/>
</dbReference>